<dbReference type="RefSeq" id="WP_049737805.1">
    <property type="nucleotide sequence ID" value="NZ_BJON01000019.1"/>
</dbReference>
<dbReference type="Proteomes" id="UP000319578">
    <property type="component" value="Unassembled WGS sequence"/>
</dbReference>
<dbReference type="Pfam" id="PF10997">
    <property type="entry name" value="Amj"/>
    <property type="match status" value="1"/>
</dbReference>
<accession>A0A0K9YYQ2</accession>
<reference evidence="3" key="2">
    <citation type="submission" date="2015-07" db="EMBL/GenBank/DDBJ databases">
        <title>MeaNS - Measles Nucleotide Surveillance Program.</title>
        <authorList>
            <person name="Tran T."/>
            <person name="Druce J."/>
        </authorList>
    </citation>
    <scope>NUCLEOTIDE SEQUENCE</scope>
    <source>
        <strain evidence="3">DSM 9887</strain>
    </source>
</reference>
<dbReference type="EMBL" id="BJON01000019">
    <property type="protein sequence ID" value="GED71141.1"/>
    <property type="molecule type" value="Genomic_DNA"/>
</dbReference>
<feature type="transmembrane region" description="Helical" evidence="1">
    <location>
        <begin position="211"/>
        <end position="232"/>
    </location>
</feature>
<reference evidence="4" key="1">
    <citation type="submission" date="2015-07" db="EMBL/GenBank/DDBJ databases">
        <title>Genome sequencing project for genomic taxonomy and phylogenomics of Bacillus-like bacteria.</title>
        <authorList>
            <person name="Liu B."/>
            <person name="Wang J."/>
            <person name="Zhu Y."/>
            <person name="Liu G."/>
            <person name="Chen Q."/>
            <person name="Chen Z."/>
            <person name="Lan J."/>
            <person name="Che J."/>
            <person name="Ge C."/>
            <person name="Shi H."/>
            <person name="Pan Z."/>
            <person name="Liu X."/>
        </authorList>
    </citation>
    <scope>NUCLEOTIDE SEQUENCE [LARGE SCALE GENOMIC DNA]</scope>
    <source>
        <strain evidence="4">DSM 9887</strain>
    </source>
</reference>
<sequence length="277" mass="30740">MDILESSFLGEVSIERLLFIFLMIALTNFIETTSYWSRLAGVRGQKIAISNSLYAMISFGSRTATLFFLAPIGGIIDRAVKGNFDPLHMLQFTLVGGVLGTALAIFFMPTIVKFYDIGVERLEKDGSIVRVFKFLIFSKEGLTAIKDCWTPARFEMVKKLKLDGVPKSMVILNIVLYTFFSMGAIAAYYAAWLNPEYMARASSLSPAINAVGAFLLLFFVDAQSAIIVDRGLNRKIPMEVVRSAMVFLGISRFCGNILAIFTLYPAALGISFLTKFF</sequence>
<dbReference type="InterPro" id="IPR021260">
    <property type="entry name" value="Amj"/>
</dbReference>
<evidence type="ECO:0000313" key="5">
    <source>
        <dbReference type="Proteomes" id="UP000319578"/>
    </source>
</evidence>
<name>A0A0K9YYQ2_9BACL</name>
<feature type="transmembrane region" description="Helical" evidence="1">
    <location>
        <begin position="88"/>
        <end position="112"/>
    </location>
</feature>
<evidence type="ECO:0000313" key="4">
    <source>
        <dbReference type="Proteomes" id="UP000036834"/>
    </source>
</evidence>
<gene>
    <name evidence="3" type="ORF">ADS79_07635</name>
    <name evidence="2" type="ORF">BRE01_48430</name>
</gene>
<comment type="caution">
    <text evidence="3">The sequence shown here is derived from an EMBL/GenBank/DDBJ whole genome shotgun (WGS) entry which is preliminary data.</text>
</comment>
<dbReference type="STRING" id="54915.ADS79_07635"/>
<feature type="transmembrane region" description="Helical" evidence="1">
    <location>
        <begin position="51"/>
        <end position="76"/>
    </location>
</feature>
<feature type="transmembrane region" description="Helical" evidence="1">
    <location>
        <begin position="12"/>
        <end position="30"/>
    </location>
</feature>
<dbReference type="OrthoDB" id="2472227at2"/>
<protein>
    <recommendedName>
        <fullName evidence="6">Lipid II flippase Amj</fullName>
    </recommendedName>
</protein>
<keyword evidence="5" id="KW-1185">Reference proteome</keyword>
<proteinExistence type="predicted"/>
<keyword evidence="1" id="KW-0812">Transmembrane</keyword>
<evidence type="ECO:0008006" key="6">
    <source>
        <dbReference type="Google" id="ProtNLM"/>
    </source>
</evidence>
<keyword evidence="1" id="KW-0472">Membrane</keyword>
<keyword evidence="1" id="KW-1133">Transmembrane helix</keyword>
<dbReference type="AlphaFoldDB" id="A0A0K9YYQ2"/>
<reference evidence="2 5" key="3">
    <citation type="submission" date="2019-06" db="EMBL/GenBank/DDBJ databases">
        <title>Whole genome shotgun sequence of Brevibacillus reuszeri NBRC 15719.</title>
        <authorList>
            <person name="Hosoyama A."/>
            <person name="Uohara A."/>
            <person name="Ohji S."/>
            <person name="Ichikawa N."/>
        </authorList>
    </citation>
    <scope>NUCLEOTIDE SEQUENCE [LARGE SCALE GENOMIC DNA]</scope>
    <source>
        <strain evidence="2 5">NBRC 15719</strain>
    </source>
</reference>
<dbReference type="Proteomes" id="UP000036834">
    <property type="component" value="Unassembled WGS sequence"/>
</dbReference>
<organism evidence="3 4">
    <name type="scientific">Brevibacillus reuszeri</name>
    <dbReference type="NCBI Taxonomy" id="54915"/>
    <lineage>
        <taxon>Bacteria</taxon>
        <taxon>Bacillati</taxon>
        <taxon>Bacillota</taxon>
        <taxon>Bacilli</taxon>
        <taxon>Bacillales</taxon>
        <taxon>Paenibacillaceae</taxon>
        <taxon>Brevibacillus</taxon>
    </lineage>
</organism>
<evidence type="ECO:0000313" key="2">
    <source>
        <dbReference type="EMBL" id="GED71141.1"/>
    </source>
</evidence>
<feature type="transmembrane region" description="Helical" evidence="1">
    <location>
        <begin position="253"/>
        <end position="273"/>
    </location>
</feature>
<dbReference type="EMBL" id="LGIQ01000005">
    <property type="protein sequence ID" value="KNB73796.1"/>
    <property type="molecule type" value="Genomic_DNA"/>
</dbReference>
<dbReference type="PATRIC" id="fig|54915.3.peg.6963"/>
<evidence type="ECO:0000313" key="3">
    <source>
        <dbReference type="EMBL" id="KNB73796.1"/>
    </source>
</evidence>
<evidence type="ECO:0000256" key="1">
    <source>
        <dbReference type="SAM" id="Phobius"/>
    </source>
</evidence>
<feature type="transmembrane region" description="Helical" evidence="1">
    <location>
        <begin position="170"/>
        <end position="191"/>
    </location>
</feature>